<evidence type="ECO:0000313" key="2">
    <source>
        <dbReference type="EMBL" id="JAA84528.1"/>
    </source>
</evidence>
<dbReference type="GO" id="GO:0017056">
    <property type="term" value="F:structural constituent of nuclear pore"/>
    <property type="evidence" value="ECO:0007669"/>
    <property type="project" value="TreeGrafter"/>
</dbReference>
<dbReference type="AlphaFoldDB" id="S4P6Q3"/>
<proteinExistence type="predicted"/>
<organism evidence="2">
    <name type="scientific">Pararge aegeria</name>
    <name type="common">speckled wood butterfly</name>
    <dbReference type="NCBI Taxonomy" id="116150"/>
    <lineage>
        <taxon>Eukaryota</taxon>
        <taxon>Metazoa</taxon>
        <taxon>Ecdysozoa</taxon>
        <taxon>Arthropoda</taxon>
        <taxon>Hexapoda</taxon>
        <taxon>Insecta</taxon>
        <taxon>Pterygota</taxon>
        <taxon>Neoptera</taxon>
        <taxon>Endopterygota</taxon>
        <taxon>Lepidoptera</taxon>
        <taxon>Glossata</taxon>
        <taxon>Ditrysia</taxon>
        <taxon>Papilionoidea</taxon>
        <taxon>Nymphalidae</taxon>
        <taxon>Satyrinae</taxon>
        <taxon>Satyrini</taxon>
        <taxon>Parargina</taxon>
        <taxon>Pararge</taxon>
    </lineage>
</organism>
<evidence type="ECO:0000256" key="1">
    <source>
        <dbReference type="SAM" id="Coils"/>
    </source>
</evidence>
<dbReference type="PANTHER" id="PTHR18898">
    <property type="entry name" value="NUCLEOPROTEIN TPR-RELATED"/>
    <property type="match status" value="1"/>
</dbReference>
<accession>S4P6Q3</accession>
<dbReference type="PANTHER" id="PTHR18898:SF2">
    <property type="entry name" value="NUCLEOPROTEIN TPR"/>
    <property type="match status" value="1"/>
</dbReference>
<feature type="non-terminal residue" evidence="2">
    <location>
        <position position="94"/>
    </location>
</feature>
<reference evidence="2" key="1">
    <citation type="journal article" date="2013" name="BMC Genomics">
        <title>Unscrambling butterfly oogenesis.</title>
        <authorList>
            <person name="Carter J.M."/>
            <person name="Baker S.C."/>
            <person name="Pink R."/>
            <person name="Carter D.R."/>
            <person name="Collins A."/>
            <person name="Tomlin J."/>
            <person name="Gibbs M."/>
            <person name="Breuker C.J."/>
        </authorList>
    </citation>
    <scope>NUCLEOTIDE SEQUENCE</scope>
    <source>
        <tissue evidence="2">Ovary</tissue>
    </source>
</reference>
<keyword evidence="1" id="KW-0175">Coiled coil</keyword>
<dbReference type="EMBL" id="GAIX01008032">
    <property type="protein sequence ID" value="JAA84528.1"/>
    <property type="molecule type" value="Transcribed_RNA"/>
</dbReference>
<sequence length="94" mass="10795">MRLKSQLEITEKQLDGCKLSLASEREKSEVSMVTVNKQSDILRKVETLNALTDSNRILREERDALSNRVEELTSTIKSLEEQLIPLQEMIADYT</sequence>
<name>S4P6Q3_9NEOP</name>
<dbReference type="GO" id="GO:1901673">
    <property type="term" value="P:regulation of mitotic spindle assembly"/>
    <property type="evidence" value="ECO:0007669"/>
    <property type="project" value="TreeGrafter"/>
</dbReference>
<protein>
    <submittedName>
        <fullName evidence="2">Megator</fullName>
    </submittedName>
</protein>
<feature type="coiled-coil region" evidence="1">
    <location>
        <begin position="48"/>
        <end position="89"/>
    </location>
</feature>
<reference evidence="2" key="2">
    <citation type="submission" date="2013-05" db="EMBL/GenBank/DDBJ databases">
        <authorList>
            <person name="Carter J.-M."/>
            <person name="Baker S.C."/>
            <person name="Pink R."/>
            <person name="Carter D.R.F."/>
            <person name="Collins A."/>
            <person name="Tomlin J."/>
            <person name="Gibbs M."/>
            <person name="Breuker C.J."/>
        </authorList>
    </citation>
    <scope>NUCLEOTIDE SEQUENCE</scope>
    <source>
        <tissue evidence="2">Ovary</tissue>
    </source>
</reference>
<dbReference type="GO" id="GO:0006406">
    <property type="term" value="P:mRNA export from nucleus"/>
    <property type="evidence" value="ECO:0007669"/>
    <property type="project" value="TreeGrafter"/>
</dbReference>
<dbReference type="GO" id="GO:0005643">
    <property type="term" value="C:nuclear pore"/>
    <property type="evidence" value="ECO:0007669"/>
    <property type="project" value="TreeGrafter"/>
</dbReference>